<keyword evidence="9" id="KW-0482">Metalloprotease</keyword>
<evidence type="ECO:0000256" key="12">
    <source>
        <dbReference type="SAM" id="SignalP"/>
    </source>
</evidence>
<evidence type="ECO:0000256" key="5">
    <source>
        <dbReference type="ARBA" id="ARBA00022723"/>
    </source>
</evidence>
<feature type="active site" description="Proton donor/acceptor" evidence="11">
    <location>
        <position position="387"/>
    </location>
</feature>
<evidence type="ECO:0000256" key="1">
    <source>
        <dbReference type="ARBA" id="ARBA00001947"/>
    </source>
</evidence>
<keyword evidence="7" id="KW-0378">Hydrolase</keyword>
<dbReference type="GO" id="GO:0004181">
    <property type="term" value="F:metallocarboxypeptidase activity"/>
    <property type="evidence" value="ECO:0007669"/>
    <property type="project" value="InterPro"/>
</dbReference>
<evidence type="ECO:0000256" key="9">
    <source>
        <dbReference type="ARBA" id="ARBA00023049"/>
    </source>
</evidence>
<dbReference type="Gene3D" id="3.40.630.10">
    <property type="entry name" value="Zn peptidases"/>
    <property type="match status" value="1"/>
</dbReference>
<keyword evidence="4" id="KW-0645">Protease</keyword>
<organism evidence="14 15">
    <name type="scientific">Galleria mellonella</name>
    <name type="common">Greater wax moth</name>
    <dbReference type="NCBI Taxonomy" id="7137"/>
    <lineage>
        <taxon>Eukaryota</taxon>
        <taxon>Metazoa</taxon>
        <taxon>Ecdysozoa</taxon>
        <taxon>Arthropoda</taxon>
        <taxon>Hexapoda</taxon>
        <taxon>Insecta</taxon>
        <taxon>Pterygota</taxon>
        <taxon>Neoptera</taxon>
        <taxon>Endopterygota</taxon>
        <taxon>Lepidoptera</taxon>
        <taxon>Glossata</taxon>
        <taxon>Ditrysia</taxon>
        <taxon>Pyraloidea</taxon>
        <taxon>Pyralidae</taxon>
        <taxon>Galleriinae</taxon>
        <taxon>Galleria</taxon>
    </lineage>
</organism>
<evidence type="ECO:0000259" key="13">
    <source>
        <dbReference type="PROSITE" id="PS52035"/>
    </source>
</evidence>
<reference evidence="15" key="1">
    <citation type="submission" date="2025-08" db="UniProtKB">
        <authorList>
            <consortium name="RefSeq"/>
        </authorList>
    </citation>
    <scope>IDENTIFICATION</scope>
    <source>
        <tissue evidence="15">Whole larvae</tissue>
    </source>
</reference>
<accession>A0A6J1X2L2</accession>
<dbReference type="GO" id="GO:0008270">
    <property type="term" value="F:zinc ion binding"/>
    <property type="evidence" value="ECO:0007669"/>
    <property type="project" value="InterPro"/>
</dbReference>
<keyword evidence="6 12" id="KW-0732">Signal</keyword>
<dbReference type="PANTHER" id="PTHR11705:SF140">
    <property type="entry name" value="FI02848P-RELATED"/>
    <property type="match status" value="1"/>
</dbReference>
<keyword evidence="14" id="KW-1185">Reference proteome</keyword>
<dbReference type="PROSITE" id="PS52035">
    <property type="entry name" value="PEPTIDASE_M14"/>
    <property type="match status" value="1"/>
</dbReference>
<dbReference type="GeneID" id="113514532"/>
<proteinExistence type="inferred from homology"/>
<name>A0A6J1X2L2_GALME</name>
<dbReference type="InParanoid" id="A0A6J1X2L2"/>
<evidence type="ECO:0000256" key="10">
    <source>
        <dbReference type="ARBA" id="ARBA00023157"/>
    </source>
</evidence>
<dbReference type="Proteomes" id="UP001652740">
    <property type="component" value="Unplaced"/>
</dbReference>
<evidence type="ECO:0000256" key="3">
    <source>
        <dbReference type="ARBA" id="ARBA00022645"/>
    </source>
</evidence>
<sequence>MAARNLLPIVIALCLGAVSAGKHDIYSGYTTHKVSLRDRSDQDILHDLELKLDLDVWQHGFPGDVDSIVMVSPQNKDEFLNQLDKNEIPHSVDIEDIPKEFEEFDAKMDLWRRSRQRKVFENYPRHGEVNDYLESIAEAYPDLVTLVDAGLSFENRTIKYVKISTTNFTDSSKPIYFLDATIHAREWVTTPVALFSIYRLVENLRDEDRDLREGIDWIVLPVVNPDGFEYTHTNTRLWRRTRSYYPQVNTTCYGVDANRNFDVSFNTLGVSSNPCSDTYPSHAAFSEPETRIVRDIMLEYVDRIQIYLNIHSHGYYILYGYGNLTLPANSAQLYHVGATMGAKIDSLKLPEAGFYRVGNSGMVLYSTSGSAQDYGQAVGIPFSYTLELPGYGRGFQVPPEYIDQINFETWEGIAVSARLSRLYYNDRKKNV</sequence>
<dbReference type="Gene3D" id="3.30.70.340">
    <property type="entry name" value="Metallocarboxypeptidase-like"/>
    <property type="match status" value="1"/>
</dbReference>
<evidence type="ECO:0000256" key="4">
    <source>
        <dbReference type="ARBA" id="ARBA00022670"/>
    </source>
</evidence>
<evidence type="ECO:0000256" key="2">
    <source>
        <dbReference type="ARBA" id="ARBA00005988"/>
    </source>
</evidence>
<feature type="chain" id="PRO_5045114275" evidence="12">
    <location>
        <begin position="21"/>
        <end position="431"/>
    </location>
</feature>
<dbReference type="SUPFAM" id="SSF54897">
    <property type="entry name" value="Protease propeptides/inhibitors"/>
    <property type="match status" value="1"/>
</dbReference>
<protein>
    <submittedName>
        <fullName evidence="15">Carboxypeptidase B-like isoform X2</fullName>
    </submittedName>
</protein>
<dbReference type="InterPro" id="IPR000834">
    <property type="entry name" value="Peptidase_M14"/>
</dbReference>
<dbReference type="GO" id="GO:0005615">
    <property type="term" value="C:extracellular space"/>
    <property type="evidence" value="ECO:0007669"/>
    <property type="project" value="TreeGrafter"/>
</dbReference>
<keyword evidence="10" id="KW-1015">Disulfide bond</keyword>
<keyword evidence="5" id="KW-0479">Metal-binding</keyword>
<dbReference type="SMART" id="SM00631">
    <property type="entry name" value="Zn_pept"/>
    <property type="match status" value="1"/>
</dbReference>
<evidence type="ECO:0000256" key="8">
    <source>
        <dbReference type="ARBA" id="ARBA00022833"/>
    </source>
</evidence>
<keyword evidence="3" id="KW-0121">Carboxypeptidase</keyword>
<keyword evidence="8" id="KW-0862">Zinc</keyword>
<dbReference type="InterPro" id="IPR036990">
    <property type="entry name" value="M14A-like_propep"/>
</dbReference>
<dbReference type="SUPFAM" id="SSF53187">
    <property type="entry name" value="Zn-dependent exopeptidases"/>
    <property type="match status" value="1"/>
</dbReference>
<evidence type="ECO:0000256" key="11">
    <source>
        <dbReference type="PROSITE-ProRule" id="PRU01379"/>
    </source>
</evidence>
<gene>
    <name evidence="15" type="primary">LOC113514532</name>
</gene>
<evidence type="ECO:0000256" key="6">
    <source>
        <dbReference type="ARBA" id="ARBA00022729"/>
    </source>
</evidence>
<feature type="signal peptide" evidence="12">
    <location>
        <begin position="1"/>
        <end position="20"/>
    </location>
</feature>
<dbReference type="InterPro" id="IPR003146">
    <property type="entry name" value="M14A_act_pep"/>
</dbReference>
<dbReference type="Pfam" id="PF02244">
    <property type="entry name" value="Propep_M14"/>
    <property type="match status" value="1"/>
</dbReference>
<dbReference type="Pfam" id="PF00246">
    <property type="entry name" value="Peptidase_M14"/>
    <property type="match status" value="1"/>
</dbReference>
<dbReference type="PRINTS" id="PR00765">
    <property type="entry name" value="CRBOXYPTASEA"/>
</dbReference>
<dbReference type="AlphaFoldDB" id="A0A6J1X2L2"/>
<evidence type="ECO:0000256" key="7">
    <source>
        <dbReference type="ARBA" id="ARBA00022801"/>
    </source>
</evidence>
<dbReference type="RefSeq" id="XP_026763553.2">
    <property type="nucleotide sequence ID" value="XM_026907752.3"/>
</dbReference>
<dbReference type="PANTHER" id="PTHR11705">
    <property type="entry name" value="PROTEASE FAMILY M14 CARBOXYPEPTIDASE A,B"/>
    <property type="match status" value="1"/>
</dbReference>
<comment type="cofactor">
    <cofactor evidence="1">
        <name>Zn(2+)</name>
        <dbReference type="ChEBI" id="CHEBI:29105"/>
    </cofactor>
</comment>
<evidence type="ECO:0000313" key="15">
    <source>
        <dbReference type="RefSeq" id="XP_026763553.2"/>
    </source>
</evidence>
<comment type="similarity">
    <text evidence="2 11">Belongs to the peptidase M14 family.</text>
</comment>
<dbReference type="GO" id="GO:0006508">
    <property type="term" value="P:proteolysis"/>
    <property type="evidence" value="ECO:0007669"/>
    <property type="project" value="UniProtKB-KW"/>
</dbReference>
<feature type="domain" description="Peptidase M14" evidence="13">
    <location>
        <begin position="122"/>
        <end position="420"/>
    </location>
</feature>
<evidence type="ECO:0000313" key="14">
    <source>
        <dbReference type="Proteomes" id="UP001652740"/>
    </source>
</evidence>
<dbReference type="FunCoup" id="A0A6J1X2L2">
    <property type="interactions" value="60"/>
</dbReference>